<proteinExistence type="predicted"/>
<feature type="non-terminal residue" evidence="3">
    <location>
        <position position="188"/>
    </location>
</feature>
<keyword evidence="2" id="KW-0812">Transmembrane</keyword>
<gene>
    <name evidence="3" type="ORF">DKT69_26875</name>
</gene>
<accession>A0A317DF45</accession>
<dbReference type="AlphaFoldDB" id="A0A317DF45"/>
<organism evidence="3 4">
    <name type="scientific">Micromonospora sicca</name>
    <dbReference type="NCBI Taxonomy" id="2202420"/>
    <lineage>
        <taxon>Bacteria</taxon>
        <taxon>Bacillati</taxon>
        <taxon>Actinomycetota</taxon>
        <taxon>Actinomycetes</taxon>
        <taxon>Micromonosporales</taxon>
        <taxon>Micromonosporaceae</taxon>
        <taxon>Micromonospora</taxon>
    </lineage>
</organism>
<evidence type="ECO:0000256" key="1">
    <source>
        <dbReference type="SAM" id="MobiDB-lite"/>
    </source>
</evidence>
<dbReference type="Proteomes" id="UP000246050">
    <property type="component" value="Unassembled WGS sequence"/>
</dbReference>
<feature type="compositionally biased region" description="Pro residues" evidence="1">
    <location>
        <begin position="18"/>
        <end position="27"/>
    </location>
</feature>
<sequence>MAARARVGGGPDHVCAAPGPPARPAPVAPAARETPVVPAARMPPAAEGPPEPPPHHPPEQPLYHPPDRAAPHPTVPTPRLPPEARDEPFGEPTADDAWWPPEEHLDDLYRAGKSALPPTVVGLTDEEPDGVRRVPRAAEPEPPSRYLPVHVPRPSEPEPRANRWLPLAAAGVVVVLLGAGAVIAGVSR</sequence>
<keyword evidence="2" id="KW-0472">Membrane</keyword>
<feature type="region of interest" description="Disordered" evidence="1">
    <location>
        <begin position="1"/>
        <end position="158"/>
    </location>
</feature>
<evidence type="ECO:0000313" key="3">
    <source>
        <dbReference type="EMBL" id="PWR11363.1"/>
    </source>
</evidence>
<evidence type="ECO:0000313" key="4">
    <source>
        <dbReference type="Proteomes" id="UP000246050"/>
    </source>
</evidence>
<keyword evidence="2" id="KW-1133">Transmembrane helix</keyword>
<reference evidence="3 4" key="1">
    <citation type="submission" date="2018-05" db="EMBL/GenBank/DDBJ databases">
        <title>Micromonosporas from Atacama Desert.</title>
        <authorList>
            <person name="Carro L."/>
            <person name="Golinska P."/>
            <person name="Klenk H.-P."/>
            <person name="Goodfellow M."/>
        </authorList>
    </citation>
    <scope>NUCLEOTIDE SEQUENCE [LARGE SCALE GENOMIC DNA]</scope>
    <source>
        <strain evidence="3 4">4G51</strain>
    </source>
</reference>
<dbReference type="EMBL" id="QGKS01000323">
    <property type="protein sequence ID" value="PWR11363.1"/>
    <property type="molecule type" value="Genomic_DNA"/>
</dbReference>
<feature type="compositionally biased region" description="Basic and acidic residues" evidence="1">
    <location>
        <begin position="129"/>
        <end position="139"/>
    </location>
</feature>
<feature type="compositionally biased region" description="Low complexity" evidence="1">
    <location>
        <begin position="28"/>
        <end position="45"/>
    </location>
</feature>
<feature type="transmembrane region" description="Helical" evidence="2">
    <location>
        <begin position="164"/>
        <end position="186"/>
    </location>
</feature>
<comment type="caution">
    <text evidence="3">The sequence shown here is derived from an EMBL/GenBank/DDBJ whole genome shotgun (WGS) entry which is preliminary data.</text>
</comment>
<feature type="compositionally biased region" description="Basic and acidic residues" evidence="1">
    <location>
        <begin position="101"/>
        <end position="110"/>
    </location>
</feature>
<name>A0A317DF45_9ACTN</name>
<evidence type="ECO:0000256" key="2">
    <source>
        <dbReference type="SAM" id="Phobius"/>
    </source>
</evidence>
<protein>
    <submittedName>
        <fullName evidence="3">Tetratricopeptide repeat protein</fullName>
    </submittedName>
</protein>